<gene>
    <name evidence="4" type="ORF">G3I59_40810</name>
</gene>
<protein>
    <submittedName>
        <fullName evidence="4">Class I SAM-dependent methyltransferase</fullName>
    </submittedName>
</protein>
<evidence type="ECO:0000256" key="2">
    <source>
        <dbReference type="ARBA" id="ARBA00022679"/>
    </source>
</evidence>
<dbReference type="SUPFAM" id="SSF53335">
    <property type="entry name" value="S-adenosyl-L-methionine-dependent methyltransferases"/>
    <property type="match status" value="1"/>
</dbReference>
<evidence type="ECO:0000313" key="5">
    <source>
        <dbReference type="Proteomes" id="UP000470404"/>
    </source>
</evidence>
<name>A0ABX0C608_9PSEU</name>
<organism evidence="4 5">
    <name type="scientific">Amycolatopsis rubida</name>
    <dbReference type="NCBI Taxonomy" id="112413"/>
    <lineage>
        <taxon>Bacteria</taxon>
        <taxon>Bacillati</taxon>
        <taxon>Actinomycetota</taxon>
        <taxon>Actinomycetes</taxon>
        <taxon>Pseudonocardiales</taxon>
        <taxon>Pseudonocardiaceae</taxon>
        <taxon>Amycolatopsis</taxon>
    </lineage>
</organism>
<keyword evidence="1 4" id="KW-0489">Methyltransferase</keyword>
<accession>A0ABX0C608</accession>
<keyword evidence="5" id="KW-1185">Reference proteome</keyword>
<dbReference type="GO" id="GO:0008168">
    <property type="term" value="F:methyltransferase activity"/>
    <property type="evidence" value="ECO:0007669"/>
    <property type="project" value="UniProtKB-KW"/>
</dbReference>
<sequence>MSRTEENRSLSTQSPSPVDPSVAEAEPLSYTEMGVEQYVILGAELDFYAYRGASHARVFEVDKPATRRCKQRLLADFEQEQSLTGHLGQGGFDPDRPALVSWLGVTMDRTEETISQTRHAISG</sequence>
<comment type="caution">
    <text evidence="4">The sequence shown here is derived from an EMBL/GenBank/DDBJ whole genome shotgun (WGS) entry which is preliminary data.</text>
</comment>
<dbReference type="Proteomes" id="UP000470404">
    <property type="component" value="Unassembled WGS sequence"/>
</dbReference>
<keyword evidence="2" id="KW-0808">Transferase</keyword>
<dbReference type="InterPro" id="IPR007213">
    <property type="entry name" value="Ppm1/Ppm2/Tcmp"/>
</dbReference>
<dbReference type="GO" id="GO:0032259">
    <property type="term" value="P:methylation"/>
    <property type="evidence" value="ECO:0007669"/>
    <property type="project" value="UniProtKB-KW"/>
</dbReference>
<evidence type="ECO:0000313" key="4">
    <source>
        <dbReference type="EMBL" id="NEC61773.1"/>
    </source>
</evidence>
<dbReference type="EMBL" id="JAAGNC010000201">
    <property type="protein sequence ID" value="NEC61773.1"/>
    <property type="molecule type" value="Genomic_DNA"/>
</dbReference>
<reference evidence="4 5" key="1">
    <citation type="submission" date="2020-01" db="EMBL/GenBank/DDBJ databases">
        <title>Insect and environment-associated Actinomycetes.</title>
        <authorList>
            <person name="Currrie C."/>
            <person name="Chevrette M."/>
            <person name="Carlson C."/>
            <person name="Stubbendieck R."/>
            <person name="Wendt-Pienkowski E."/>
        </authorList>
    </citation>
    <scope>NUCLEOTIDE SEQUENCE [LARGE SCALE GENOMIC DNA]</scope>
    <source>
        <strain evidence="4 5">SID8386</strain>
    </source>
</reference>
<dbReference type="Pfam" id="PF04072">
    <property type="entry name" value="LCM"/>
    <property type="match status" value="1"/>
</dbReference>
<dbReference type="InterPro" id="IPR029063">
    <property type="entry name" value="SAM-dependent_MTases_sf"/>
</dbReference>
<dbReference type="Gene3D" id="3.40.50.150">
    <property type="entry name" value="Vaccinia Virus protein VP39"/>
    <property type="match status" value="1"/>
</dbReference>
<evidence type="ECO:0000256" key="1">
    <source>
        <dbReference type="ARBA" id="ARBA00022603"/>
    </source>
</evidence>
<proteinExistence type="predicted"/>
<evidence type="ECO:0000256" key="3">
    <source>
        <dbReference type="SAM" id="MobiDB-lite"/>
    </source>
</evidence>
<feature type="region of interest" description="Disordered" evidence="3">
    <location>
        <begin position="1"/>
        <end position="25"/>
    </location>
</feature>